<dbReference type="RefSeq" id="WP_249592032.1">
    <property type="nucleotide sequence ID" value="NZ_BAAAQL010000018.1"/>
</dbReference>
<reference evidence="3 4" key="1">
    <citation type="submission" date="2022-05" db="EMBL/GenBank/DDBJ databases">
        <authorList>
            <person name="Zhou X."/>
            <person name="Li K."/>
            <person name="Man Y."/>
        </authorList>
    </citation>
    <scope>NUCLEOTIDE SEQUENCE [LARGE SCALE GENOMIC DNA]</scope>
    <source>
        <strain evidence="3 4">MS405</strain>
    </source>
</reference>
<keyword evidence="4" id="KW-1185">Reference proteome</keyword>
<protein>
    <submittedName>
        <fullName evidence="3">Pyridoxamine 5'-phosphate oxidase family protein</fullName>
    </submittedName>
</protein>
<feature type="domain" description="HTH cro/C1-type" evidence="2">
    <location>
        <begin position="29"/>
        <end position="80"/>
    </location>
</feature>
<organism evidence="3 4">
    <name type="scientific">Streptomyces durmitorensis</name>
    <dbReference type="NCBI Taxonomy" id="319947"/>
    <lineage>
        <taxon>Bacteria</taxon>
        <taxon>Bacillati</taxon>
        <taxon>Actinomycetota</taxon>
        <taxon>Actinomycetes</taxon>
        <taxon>Kitasatosporales</taxon>
        <taxon>Streptomycetaceae</taxon>
        <taxon>Streptomyces</taxon>
    </lineage>
</organism>
<dbReference type="PROSITE" id="PS50943">
    <property type="entry name" value="HTH_CROC1"/>
    <property type="match status" value="1"/>
</dbReference>
<dbReference type="SUPFAM" id="SSF50475">
    <property type="entry name" value="FMN-binding split barrel"/>
    <property type="match status" value="1"/>
</dbReference>
<dbReference type="InterPro" id="IPR012349">
    <property type="entry name" value="Split_barrel_FMN-bd"/>
</dbReference>
<proteinExistence type="predicted"/>
<gene>
    <name evidence="3" type="ORF">M4V62_39625</name>
</gene>
<name>A0ABY4Q6E0_9ACTN</name>
<dbReference type="Pfam" id="PF13560">
    <property type="entry name" value="HTH_31"/>
    <property type="match status" value="1"/>
</dbReference>
<evidence type="ECO:0000256" key="1">
    <source>
        <dbReference type="SAM" id="MobiDB-lite"/>
    </source>
</evidence>
<sequence>MSPTSAPGPTAPASRHRQGDMGRRVSWRREQLGLSRQDVAERCGSVPGYIRYVEEQSVTSPGIGFLTSLANALETTVAELAGGTADLPPGTATAPYRPQFTELGVGECHRLLGTHGIGRVGLSTPDGPVILPVNYILSEDAVAYRTAPNALPASAAGNRVAFEVDRMDDALSQAWSVLLSGTARAVTDPVQVRLLNERAQSLPWAGGDRDLWIAITPTRLTGRRIAARHTYLSSAVARPELQ</sequence>
<dbReference type="Proteomes" id="UP000829992">
    <property type="component" value="Chromosome"/>
</dbReference>
<dbReference type="EMBL" id="CP097289">
    <property type="protein sequence ID" value="UQT60699.1"/>
    <property type="molecule type" value="Genomic_DNA"/>
</dbReference>
<evidence type="ECO:0000259" key="2">
    <source>
        <dbReference type="PROSITE" id="PS50943"/>
    </source>
</evidence>
<dbReference type="InterPro" id="IPR001387">
    <property type="entry name" value="Cro/C1-type_HTH"/>
</dbReference>
<dbReference type="Pfam" id="PF12900">
    <property type="entry name" value="Pyridox_ox_2"/>
    <property type="match status" value="1"/>
</dbReference>
<dbReference type="SMART" id="SM00530">
    <property type="entry name" value="HTH_XRE"/>
    <property type="match status" value="1"/>
</dbReference>
<evidence type="ECO:0000313" key="3">
    <source>
        <dbReference type="EMBL" id="UQT60699.1"/>
    </source>
</evidence>
<dbReference type="SUPFAM" id="SSF47413">
    <property type="entry name" value="lambda repressor-like DNA-binding domains"/>
    <property type="match status" value="1"/>
</dbReference>
<accession>A0ABY4Q6E0</accession>
<evidence type="ECO:0000313" key="4">
    <source>
        <dbReference type="Proteomes" id="UP000829992"/>
    </source>
</evidence>
<dbReference type="Gene3D" id="2.30.110.10">
    <property type="entry name" value="Electron Transport, Fmn-binding Protein, Chain A"/>
    <property type="match status" value="1"/>
</dbReference>
<dbReference type="Gene3D" id="1.10.260.40">
    <property type="entry name" value="lambda repressor-like DNA-binding domains"/>
    <property type="match status" value="1"/>
</dbReference>
<dbReference type="CDD" id="cd00093">
    <property type="entry name" value="HTH_XRE"/>
    <property type="match status" value="1"/>
</dbReference>
<dbReference type="InterPro" id="IPR024747">
    <property type="entry name" value="Pyridox_Oxase-rel"/>
</dbReference>
<dbReference type="InterPro" id="IPR010982">
    <property type="entry name" value="Lambda_DNA-bd_dom_sf"/>
</dbReference>
<feature type="compositionally biased region" description="Low complexity" evidence="1">
    <location>
        <begin position="1"/>
        <end position="13"/>
    </location>
</feature>
<feature type="region of interest" description="Disordered" evidence="1">
    <location>
        <begin position="1"/>
        <end position="23"/>
    </location>
</feature>